<dbReference type="CDD" id="cd12148">
    <property type="entry name" value="fungal_TF_MHR"/>
    <property type="match status" value="1"/>
</dbReference>
<dbReference type="OrthoDB" id="3364175at2759"/>
<dbReference type="InterPro" id="IPR050987">
    <property type="entry name" value="AtrR-like"/>
</dbReference>
<evidence type="ECO:0000256" key="2">
    <source>
        <dbReference type="ARBA" id="ARBA00022723"/>
    </source>
</evidence>
<keyword evidence="3" id="KW-0862">Zinc</keyword>
<dbReference type="Proteomes" id="UP000005220">
    <property type="component" value="Chromosome 1"/>
</dbReference>
<dbReference type="eggNOG" id="ENOG502QV4Q">
    <property type="taxonomic scope" value="Eukaryota"/>
</dbReference>
<dbReference type="CDD" id="cd00067">
    <property type="entry name" value="GAL4"/>
    <property type="match status" value="1"/>
</dbReference>
<dbReference type="GO" id="GO:0006351">
    <property type="term" value="P:DNA-templated transcription"/>
    <property type="evidence" value="ECO:0007669"/>
    <property type="project" value="InterPro"/>
</dbReference>
<dbReference type="AlphaFoldDB" id="H2AP04"/>
<feature type="region of interest" description="Disordered" evidence="6">
    <location>
        <begin position="54"/>
        <end position="84"/>
    </location>
</feature>
<dbReference type="FunCoup" id="H2AP04">
    <property type="interactions" value="4263"/>
</dbReference>
<dbReference type="EMBL" id="HE650821">
    <property type="protein sequence ID" value="CCF56104.1"/>
    <property type="molecule type" value="Genomic_DNA"/>
</dbReference>
<evidence type="ECO:0000256" key="3">
    <source>
        <dbReference type="ARBA" id="ARBA00022833"/>
    </source>
</evidence>
<feature type="compositionally biased region" description="Polar residues" evidence="6">
    <location>
        <begin position="934"/>
        <end position="944"/>
    </location>
</feature>
<dbReference type="InterPro" id="IPR001138">
    <property type="entry name" value="Zn2Cys6_DnaBD"/>
</dbReference>
<keyword evidence="2" id="KW-0479">Metal-binding</keyword>
<sequence>MTSEVKIEQTEISKRRRKVNRACDNCRKRKIKCSETTPCTNCQIYQCKCVFSSSASPPSKPNGKISKNGSSRLKSSSQLDSLGSKVSQNNSFIDLGRIDSSQHVFTAYIPSKAQFDIGSDKSLQNRTTSQSPPSGSLNVLERGLYENDLENQEDYRNNKSLLDYLSQMPNKNPAVEHMIDDVTAKLDKIVNIWKPRINFKKLPQLITETGSSKSIETHLIRNKYRKKLYLSRLCVFNSSDVAFNSESGYLSKLPLVDELFGLYSPVELFSLRGVGHLMKKCIIQKDALPLEQTLKATIYIVLRFFDMCILHLNEGCVSISNPVENYLQREHIGYVSTPSSSTGPRNISNNGDLIAIIIGKLPQPFVENLTGVSTQMLLNVMNDDLEMFRLLLEMFSVHKKHFEGIKTQTTIPPLTFANLMNGDSEKKHLIISYCKLQDILLTLCYSYYNSTLYHLSEYNSLEYLELLLKLLDYQQWLEEKYGYEKVLEVAVSSAVKIGLSRWEYYVGLDESIAEKRREVWWSLYCHEKQFSFIRGHQSMIDDTKMNCLLPKEFRELGFIDHSDFLDRVSTIPRNEDFENMSLEGIQRYGNLADILIVSDFYSNVLFSDKYTSFTNIGKSPELRMRILNDLLQQTDITRSKLRSVKLQCGKIYEFVKNKKGYFDGMDTSYLINKHIIAGELLYCIVLRMSINVVCRLTESEKPTEVLNVFKGYNQEIYDIWTKMGELLLNIDNVYQSWNCSEPYLIIFLLVITINFVEEKPLPEKNIILNLRIFEKFEPLATVLTTEHDGRSINTFQPFKSLAACIFFLGVLNRISLLTFMDTNNMERSRLVQVLGGADSRVQQLANDILDHNSYIYKYVLDPVEESGFHLNIQQMLENDYKVACIGKDGNSERKRSEKIRIYPYTALRPVNKSRCPMTEQSLPPMSISDILSPPSGSYESPFSNSDKELRPATKLSSMPRSDTQYYNLGTLEQFMHDTDMNDLFKTLWNEDFSDMKF</sequence>
<dbReference type="GO" id="GO:0000981">
    <property type="term" value="F:DNA-binding transcription factor activity, RNA polymerase II-specific"/>
    <property type="evidence" value="ECO:0007669"/>
    <property type="project" value="InterPro"/>
</dbReference>
<dbReference type="PANTHER" id="PTHR46910">
    <property type="entry name" value="TRANSCRIPTION FACTOR PDR1"/>
    <property type="match status" value="1"/>
</dbReference>
<dbReference type="InterPro" id="IPR007219">
    <property type="entry name" value="XnlR_reg_dom"/>
</dbReference>
<evidence type="ECO:0000313" key="9">
    <source>
        <dbReference type="Proteomes" id="UP000005220"/>
    </source>
</evidence>
<evidence type="ECO:0000256" key="6">
    <source>
        <dbReference type="SAM" id="MobiDB-lite"/>
    </source>
</evidence>
<keyword evidence="5" id="KW-0539">Nucleus</keyword>
<evidence type="ECO:0000256" key="1">
    <source>
        <dbReference type="ARBA" id="ARBA00004123"/>
    </source>
</evidence>
<name>H2AP04_KAZAF</name>
<dbReference type="GeneID" id="13886246"/>
<dbReference type="InParanoid" id="H2AP04"/>
<dbReference type="GO" id="GO:0003677">
    <property type="term" value="F:DNA binding"/>
    <property type="evidence" value="ECO:0007669"/>
    <property type="project" value="UniProtKB-KW"/>
</dbReference>
<protein>
    <recommendedName>
        <fullName evidence="7">Zn(2)-C6 fungal-type domain-containing protein</fullName>
    </recommendedName>
</protein>
<dbReference type="Gene3D" id="4.10.240.10">
    <property type="entry name" value="Zn(2)-C6 fungal-type DNA-binding domain"/>
    <property type="match status" value="1"/>
</dbReference>
<dbReference type="PROSITE" id="PS00463">
    <property type="entry name" value="ZN2_CY6_FUNGAL_1"/>
    <property type="match status" value="1"/>
</dbReference>
<feature type="compositionally biased region" description="Low complexity" evidence="6">
    <location>
        <begin position="66"/>
        <end position="82"/>
    </location>
</feature>
<dbReference type="STRING" id="1071382.H2AP04"/>
<dbReference type="SMART" id="SM00066">
    <property type="entry name" value="GAL4"/>
    <property type="match status" value="1"/>
</dbReference>
<dbReference type="GO" id="GO:0045944">
    <property type="term" value="P:positive regulation of transcription by RNA polymerase II"/>
    <property type="evidence" value="ECO:0007669"/>
    <property type="project" value="UniProtKB-ARBA"/>
</dbReference>
<dbReference type="KEGG" id="kaf:KAFR_0A06690"/>
<evidence type="ECO:0000313" key="8">
    <source>
        <dbReference type="EMBL" id="CCF56104.1"/>
    </source>
</evidence>
<dbReference type="PANTHER" id="PTHR46910:SF3">
    <property type="entry name" value="HALOTOLERANCE PROTEIN 9-RELATED"/>
    <property type="match status" value="1"/>
</dbReference>
<comment type="subcellular location">
    <subcellularLocation>
        <location evidence="1">Nucleus</location>
    </subcellularLocation>
</comment>
<evidence type="ECO:0000259" key="7">
    <source>
        <dbReference type="PROSITE" id="PS50048"/>
    </source>
</evidence>
<dbReference type="RefSeq" id="XP_003955239.1">
    <property type="nucleotide sequence ID" value="XM_003955190.1"/>
</dbReference>
<accession>H2AP04</accession>
<reference evidence="8 9" key="1">
    <citation type="journal article" date="2011" name="Proc. Natl. Acad. Sci. U.S.A.">
        <title>Evolutionary erosion of yeast sex chromosomes by mating-type switching accidents.</title>
        <authorList>
            <person name="Gordon J.L."/>
            <person name="Armisen D."/>
            <person name="Proux-Wera E."/>
            <person name="Oheigeartaigh S.S."/>
            <person name="Byrne K.P."/>
            <person name="Wolfe K.H."/>
        </authorList>
    </citation>
    <scope>NUCLEOTIDE SEQUENCE [LARGE SCALE GENOMIC DNA]</scope>
    <source>
        <strain evidence="9">ATCC 22294 / BCRC 22015 / CBS 2517 / CECT 1963 / NBRC 1671 / NRRL Y-8276</strain>
    </source>
</reference>
<organism evidence="8 9">
    <name type="scientific">Kazachstania africana (strain ATCC 22294 / BCRC 22015 / CBS 2517 / CECT 1963 / NBRC 1671 / NRRL Y-8276)</name>
    <name type="common">Yeast</name>
    <name type="synonym">Kluyveromyces africanus</name>
    <dbReference type="NCBI Taxonomy" id="1071382"/>
    <lineage>
        <taxon>Eukaryota</taxon>
        <taxon>Fungi</taxon>
        <taxon>Dikarya</taxon>
        <taxon>Ascomycota</taxon>
        <taxon>Saccharomycotina</taxon>
        <taxon>Saccharomycetes</taxon>
        <taxon>Saccharomycetales</taxon>
        <taxon>Saccharomycetaceae</taxon>
        <taxon>Kazachstania</taxon>
    </lineage>
</organism>
<dbReference type="GO" id="GO:0008270">
    <property type="term" value="F:zinc ion binding"/>
    <property type="evidence" value="ECO:0007669"/>
    <property type="project" value="InterPro"/>
</dbReference>
<dbReference type="HOGENOM" id="CLU_304446_0_0_1"/>
<dbReference type="PROSITE" id="PS50048">
    <property type="entry name" value="ZN2_CY6_FUNGAL_2"/>
    <property type="match status" value="1"/>
</dbReference>
<keyword evidence="4" id="KW-0238">DNA-binding</keyword>
<proteinExistence type="predicted"/>
<evidence type="ECO:0000256" key="5">
    <source>
        <dbReference type="ARBA" id="ARBA00023242"/>
    </source>
</evidence>
<feature type="domain" description="Zn(2)-C6 fungal-type" evidence="7">
    <location>
        <begin position="22"/>
        <end position="51"/>
    </location>
</feature>
<dbReference type="SMART" id="SM00906">
    <property type="entry name" value="Fungal_trans"/>
    <property type="match status" value="1"/>
</dbReference>
<gene>
    <name evidence="8" type="primary">KAFR0A06690</name>
    <name evidence="8" type="ORF">KAFR_0A06690</name>
</gene>
<dbReference type="InterPro" id="IPR036864">
    <property type="entry name" value="Zn2-C6_fun-type_DNA-bd_sf"/>
</dbReference>
<dbReference type="GO" id="GO:0005634">
    <property type="term" value="C:nucleus"/>
    <property type="evidence" value="ECO:0007669"/>
    <property type="project" value="UniProtKB-SubCell"/>
</dbReference>
<dbReference type="SUPFAM" id="SSF57701">
    <property type="entry name" value="Zn2/Cys6 DNA-binding domain"/>
    <property type="match status" value="1"/>
</dbReference>
<evidence type="ECO:0000256" key="4">
    <source>
        <dbReference type="ARBA" id="ARBA00023125"/>
    </source>
</evidence>
<dbReference type="Pfam" id="PF04082">
    <property type="entry name" value="Fungal_trans"/>
    <property type="match status" value="1"/>
</dbReference>
<dbReference type="Pfam" id="PF00172">
    <property type="entry name" value="Zn_clus"/>
    <property type="match status" value="1"/>
</dbReference>
<feature type="region of interest" description="Disordered" evidence="6">
    <location>
        <begin position="915"/>
        <end position="958"/>
    </location>
</feature>
<keyword evidence="9" id="KW-1185">Reference proteome</keyword>